<gene>
    <name evidence="7" type="ORF">NE857_31120</name>
</gene>
<keyword evidence="3 7" id="KW-0378">Hydrolase</keyword>
<dbReference type="RefSeq" id="WP_254418834.1">
    <property type="nucleotide sequence ID" value="NZ_BAAAJB010000072.1"/>
</dbReference>
<organism evidence="7 8">
    <name type="scientific">Nocardiopsis exhalans</name>
    <dbReference type="NCBI Taxonomy" id="163604"/>
    <lineage>
        <taxon>Bacteria</taxon>
        <taxon>Bacillati</taxon>
        <taxon>Actinomycetota</taxon>
        <taxon>Actinomycetes</taxon>
        <taxon>Streptosporangiales</taxon>
        <taxon>Nocardiopsidaceae</taxon>
        <taxon>Nocardiopsis</taxon>
    </lineage>
</organism>
<name>A0ABY5D814_9ACTN</name>
<dbReference type="InterPro" id="IPR000073">
    <property type="entry name" value="AB_hydrolase_1"/>
</dbReference>
<evidence type="ECO:0000256" key="3">
    <source>
        <dbReference type="ARBA" id="ARBA00022801"/>
    </source>
</evidence>
<evidence type="ECO:0000256" key="1">
    <source>
        <dbReference type="ARBA" id="ARBA00010088"/>
    </source>
</evidence>
<feature type="domain" description="Peptidase S33 tripeptidyl aminopeptidase-like C-terminal" evidence="6">
    <location>
        <begin position="444"/>
        <end position="535"/>
    </location>
</feature>
<evidence type="ECO:0000313" key="7">
    <source>
        <dbReference type="EMBL" id="USY19638.1"/>
    </source>
</evidence>
<evidence type="ECO:0000259" key="6">
    <source>
        <dbReference type="Pfam" id="PF08386"/>
    </source>
</evidence>
<protein>
    <submittedName>
        <fullName evidence="7">Alpha/beta hydrolase</fullName>
    </submittedName>
</protein>
<comment type="similarity">
    <text evidence="1">Belongs to the peptidase S33 family.</text>
</comment>
<feature type="region of interest" description="Disordered" evidence="4">
    <location>
        <begin position="1"/>
        <end position="23"/>
    </location>
</feature>
<proteinExistence type="inferred from homology"/>
<dbReference type="EMBL" id="CP099837">
    <property type="protein sequence ID" value="USY19638.1"/>
    <property type="molecule type" value="Genomic_DNA"/>
</dbReference>
<feature type="domain" description="AB hydrolase-1" evidence="5">
    <location>
        <begin position="125"/>
        <end position="333"/>
    </location>
</feature>
<dbReference type="Pfam" id="PF00561">
    <property type="entry name" value="Abhydrolase_1"/>
    <property type="match status" value="1"/>
</dbReference>
<evidence type="ECO:0000313" key="8">
    <source>
        <dbReference type="Proteomes" id="UP001055940"/>
    </source>
</evidence>
<sequence>MRGRRPRAATRGGTGSGRHRGPVTKGIGLLALAGVLAACVPAEPEEQRPGTGSPSAALDVFYEQELAWEDCTDYPTTAGEAGLLALAPEAECARMEVPLDYEEPEGELASVAVMRVPASGDSMGPLLYNPGGPGGSGIVGAALAFAGLADSEITERFDLVGFDPRGVGATQPAVKCYTDEEADQGVVALGSQGTTVQFTEEDTRAIMERCAEGSGGAEVLPHLGTRDTARDMDVLRAALGEDQMTYFGQSYGTRLGAVYAEQFPDRVRAMVLDGAMSPLEGSFERRVNAYAGFQAAFDEMTAACGAEADCPLGSDPGQATERFQEIVRPLLDEPVPALESELDFDGAVGGVIAGLYSPVSWPRIIEGIAEVEEGHGDGLMQLIYDFGLRGPDGAWPNSLEANHAINCMDEERLTPEQGGELRAATYEQAPFMDPGVDVTEGARDGCEHWPAEPELGFPYAEDVEGLPETLVVSITGDPTTPHGGAIELAETLGGALLTVEGEGHGIVSLGSNECVDETAAAYLIDLEVPEEGTTCSL</sequence>
<dbReference type="Gene3D" id="3.40.50.1820">
    <property type="entry name" value="alpha/beta hydrolase"/>
    <property type="match status" value="1"/>
</dbReference>
<dbReference type="PANTHER" id="PTHR43248">
    <property type="entry name" value="2-SUCCINYL-6-HYDROXY-2,4-CYCLOHEXADIENE-1-CARBOXYLATE SYNTHASE"/>
    <property type="match status" value="1"/>
</dbReference>
<dbReference type="SUPFAM" id="SSF53474">
    <property type="entry name" value="alpha/beta-Hydrolases"/>
    <property type="match status" value="1"/>
</dbReference>
<accession>A0ABY5D814</accession>
<evidence type="ECO:0000256" key="4">
    <source>
        <dbReference type="SAM" id="MobiDB-lite"/>
    </source>
</evidence>
<reference evidence="7" key="1">
    <citation type="submission" date="2022-06" db="EMBL/GenBank/DDBJ databases">
        <authorList>
            <person name="Ping M."/>
        </authorList>
    </citation>
    <scope>NUCLEOTIDE SEQUENCE</scope>
    <source>
        <strain evidence="7">JCM11759T</strain>
    </source>
</reference>
<keyword evidence="2" id="KW-0732">Signal</keyword>
<dbReference type="InterPro" id="IPR051601">
    <property type="entry name" value="Serine_prot/Carboxylest_S33"/>
</dbReference>
<dbReference type="InterPro" id="IPR029058">
    <property type="entry name" value="AB_hydrolase_fold"/>
</dbReference>
<keyword evidence="8" id="KW-1185">Reference proteome</keyword>
<dbReference type="GO" id="GO:0016787">
    <property type="term" value="F:hydrolase activity"/>
    <property type="evidence" value="ECO:0007669"/>
    <property type="project" value="UniProtKB-KW"/>
</dbReference>
<dbReference type="PANTHER" id="PTHR43248:SF29">
    <property type="entry name" value="TRIPEPTIDYL AMINOPEPTIDASE"/>
    <property type="match status" value="1"/>
</dbReference>
<dbReference type="InterPro" id="IPR013595">
    <property type="entry name" value="Pept_S33_TAP-like_C"/>
</dbReference>
<evidence type="ECO:0000256" key="2">
    <source>
        <dbReference type="ARBA" id="ARBA00022729"/>
    </source>
</evidence>
<dbReference type="Pfam" id="PF08386">
    <property type="entry name" value="Abhydrolase_4"/>
    <property type="match status" value="1"/>
</dbReference>
<dbReference type="Proteomes" id="UP001055940">
    <property type="component" value="Chromosome"/>
</dbReference>
<evidence type="ECO:0000259" key="5">
    <source>
        <dbReference type="Pfam" id="PF00561"/>
    </source>
</evidence>